<comment type="caution">
    <text evidence="3">The sequence shown here is derived from an EMBL/GenBank/DDBJ whole genome shotgun (WGS) entry which is preliminary data.</text>
</comment>
<dbReference type="GO" id="GO:0004175">
    <property type="term" value="F:endopeptidase activity"/>
    <property type="evidence" value="ECO:0007669"/>
    <property type="project" value="UniProtKB-ARBA"/>
</dbReference>
<keyword evidence="3" id="KW-0482">Metalloprotease</keyword>
<dbReference type="InterPro" id="IPR052710">
    <property type="entry name" value="CAAX_protease"/>
</dbReference>
<feature type="transmembrane region" description="Helical" evidence="1">
    <location>
        <begin position="195"/>
        <end position="212"/>
    </location>
</feature>
<feature type="domain" description="CAAX prenyl protease 2/Lysostaphin resistance protein A-like" evidence="2">
    <location>
        <begin position="144"/>
        <end position="230"/>
    </location>
</feature>
<dbReference type="GO" id="GO:0008237">
    <property type="term" value="F:metallopeptidase activity"/>
    <property type="evidence" value="ECO:0007669"/>
    <property type="project" value="UniProtKB-KW"/>
</dbReference>
<feature type="transmembrane region" description="Helical" evidence="1">
    <location>
        <begin position="15"/>
        <end position="38"/>
    </location>
</feature>
<accession>A0AA44TDP5</accession>
<feature type="transmembrane region" description="Helical" evidence="1">
    <location>
        <begin position="169"/>
        <end position="189"/>
    </location>
</feature>
<feature type="transmembrane region" description="Helical" evidence="1">
    <location>
        <begin position="95"/>
        <end position="112"/>
    </location>
</feature>
<dbReference type="RefSeq" id="WP_000130923.1">
    <property type="nucleotide sequence ID" value="NZ_NUYJ01000115.1"/>
</dbReference>
<reference evidence="3 4" key="1">
    <citation type="submission" date="2017-09" db="EMBL/GenBank/DDBJ databases">
        <title>Large-scale bioinformatics analysis of Bacillus genomes uncovers conserved roles of natural products in bacterial physiology.</title>
        <authorList>
            <consortium name="Agbiome Team Llc"/>
            <person name="Bleich R.M."/>
            <person name="Grubbs K.J."/>
            <person name="Santa Maria K.C."/>
            <person name="Allen S.E."/>
            <person name="Farag S."/>
            <person name="Shank E.A."/>
            <person name="Bowers A."/>
        </authorList>
    </citation>
    <scope>NUCLEOTIDE SEQUENCE [LARGE SCALE GENOMIC DNA]</scope>
    <source>
        <strain evidence="3 4">AFS067272</strain>
    </source>
</reference>
<evidence type="ECO:0000256" key="1">
    <source>
        <dbReference type="SAM" id="Phobius"/>
    </source>
</evidence>
<gene>
    <name evidence="3" type="ORF">COK38_18030</name>
</gene>
<feature type="transmembrane region" description="Helical" evidence="1">
    <location>
        <begin position="58"/>
        <end position="74"/>
    </location>
</feature>
<sequence length="234" mass="26859">MTDLQNQNLISWKQLIFGALLILIFAPFLFGLLFKIVFSFHFTEQSFDNNDSLEITKNFLLTLSILSFSIYYIFTRKSFYNLLLSTLNIKSLNRGKTYVYILIANIFVVISGKTTDLISNDSANIQAMYLGIDTLSEQSFIIYIIAISTHVLIGPVLEEILYRGIILRFLEIKYSFFTGLIISSLLFGLAHNYDFSFIIFATLMGIIYGLLYKKTNSIIPVIIGHMTYNLYTFI</sequence>
<evidence type="ECO:0000313" key="4">
    <source>
        <dbReference type="Proteomes" id="UP000226357"/>
    </source>
</evidence>
<keyword evidence="1" id="KW-1133">Transmembrane helix</keyword>
<evidence type="ECO:0000313" key="3">
    <source>
        <dbReference type="EMBL" id="PFR98821.1"/>
    </source>
</evidence>
<dbReference type="EMBL" id="NVBO01000174">
    <property type="protein sequence ID" value="PFR98821.1"/>
    <property type="molecule type" value="Genomic_DNA"/>
</dbReference>
<keyword evidence="3" id="KW-0645">Protease</keyword>
<keyword evidence="1" id="KW-0812">Transmembrane</keyword>
<name>A0AA44TDP5_BACCE</name>
<dbReference type="InterPro" id="IPR003675">
    <property type="entry name" value="Rce1/LyrA-like_dom"/>
</dbReference>
<feature type="transmembrane region" description="Helical" evidence="1">
    <location>
        <begin position="140"/>
        <end position="157"/>
    </location>
</feature>
<evidence type="ECO:0000259" key="2">
    <source>
        <dbReference type="Pfam" id="PF02517"/>
    </source>
</evidence>
<keyword evidence="1" id="KW-0472">Membrane</keyword>
<dbReference type="PANTHER" id="PTHR36435">
    <property type="entry name" value="SLR1288 PROTEIN"/>
    <property type="match status" value="1"/>
</dbReference>
<organism evidence="3 4">
    <name type="scientific">Bacillus cereus</name>
    <dbReference type="NCBI Taxonomy" id="1396"/>
    <lineage>
        <taxon>Bacteria</taxon>
        <taxon>Bacillati</taxon>
        <taxon>Bacillota</taxon>
        <taxon>Bacilli</taxon>
        <taxon>Bacillales</taxon>
        <taxon>Bacillaceae</taxon>
        <taxon>Bacillus</taxon>
        <taxon>Bacillus cereus group</taxon>
    </lineage>
</organism>
<proteinExistence type="predicted"/>
<dbReference type="Proteomes" id="UP000226357">
    <property type="component" value="Unassembled WGS sequence"/>
</dbReference>
<dbReference type="PANTHER" id="PTHR36435:SF1">
    <property type="entry name" value="CAAX AMINO TERMINAL PROTEASE FAMILY PROTEIN"/>
    <property type="match status" value="1"/>
</dbReference>
<dbReference type="AlphaFoldDB" id="A0AA44TDP5"/>
<dbReference type="GO" id="GO:0080120">
    <property type="term" value="P:CAAX-box protein maturation"/>
    <property type="evidence" value="ECO:0007669"/>
    <property type="project" value="UniProtKB-ARBA"/>
</dbReference>
<protein>
    <submittedName>
        <fullName evidence="3">CPBP family intramembrane metalloprotease</fullName>
    </submittedName>
</protein>
<dbReference type="Pfam" id="PF02517">
    <property type="entry name" value="Rce1-like"/>
    <property type="match status" value="1"/>
</dbReference>
<keyword evidence="3" id="KW-0378">Hydrolase</keyword>